<evidence type="ECO:0000256" key="2">
    <source>
        <dbReference type="ARBA" id="ARBA00022737"/>
    </source>
</evidence>
<dbReference type="EMBL" id="DAKRPA010000211">
    <property type="protein sequence ID" value="DAZ95284.1"/>
    <property type="molecule type" value="Genomic_DNA"/>
</dbReference>
<dbReference type="PROSITE" id="PS51450">
    <property type="entry name" value="LRR"/>
    <property type="match status" value="3"/>
</dbReference>
<keyword evidence="3" id="KW-0175">Coiled coil</keyword>
<dbReference type="InterPro" id="IPR001611">
    <property type="entry name" value="Leu-rich_rpt"/>
</dbReference>
<feature type="compositionally biased region" description="Low complexity" evidence="4">
    <location>
        <begin position="596"/>
        <end position="607"/>
    </location>
</feature>
<comment type="caution">
    <text evidence="5">The sequence shown here is derived from an EMBL/GenBank/DDBJ whole genome shotgun (WGS) entry which is preliminary data.</text>
</comment>
<dbReference type="Proteomes" id="UP001146120">
    <property type="component" value="Unassembled WGS sequence"/>
</dbReference>
<dbReference type="InterPro" id="IPR050836">
    <property type="entry name" value="SDS22/Internalin_LRR"/>
</dbReference>
<evidence type="ECO:0000313" key="6">
    <source>
        <dbReference type="Proteomes" id="UP001146120"/>
    </source>
</evidence>
<protein>
    <submittedName>
        <fullName evidence="5">Uncharacterized protein</fullName>
    </submittedName>
</protein>
<feature type="region of interest" description="Disordered" evidence="4">
    <location>
        <begin position="594"/>
        <end position="616"/>
    </location>
</feature>
<dbReference type="SUPFAM" id="SSF52075">
    <property type="entry name" value="Outer arm dynein light chain 1"/>
    <property type="match status" value="1"/>
</dbReference>
<feature type="coiled-coil region" evidence="3">
    <location>
        <begin position="394"/>
        <end position="487"/>
    </location>
</feature>
<keyword evidence="1" id="KW-0433">Leucine-rich repeat</keyword>
<keyword evidence="6" id="KW-1185">Reference proteome</keyword>
<reference evidence="5" key="1">
    <citation type="submission" date="2022-11" db="EMBL/GenBank/DDBJ databases">
        <authorList>
            <person name="Morgan W.R."/>
            <person name="Tartar A."/>
        </authorList>
    </citation>
    <scope>NUCLEOTIDE SEQUENCE</scope>
    <source>
        <strain evidence="5">ARSEF 373</strain>
    </source>
</reference>
<dbReference type="SMART" id="SM00365">
    <property type="entry name" value="LRR_SD22"/>
    <property type="match status" value="4"/>
</dbReference>
<proteinExistence type="predicted"/>
<gene>
    <name evidence="5" type="ORF">N0F65_007774</name>
</gene>
<dbReference type="PANTHER" id="PTHR46652">
    <property type="entry name" value="LEUCINE-RICH REPEAT AND IQ DOMAIN-CONTAINING PROTEIN 1-RELATED"/>
    <property type="match status" value="1"/>
</dbReference>
<name>A0AAV2YQ54_9STRA</name>
<dbReference type="PANTHER" id="PTHR46652:SF3">
    <property type="entry name" value="LEUCINE-RICH REPEAT-CONTAINING PROTEIN 9"/>
    <property type="match status" value="1"/>
</dbReference>
<organism evidence="5 6">
    <name type="scientific">Lagenidium giganteum</name>
    <dbReference type="NCBI Taxonomy" id="4803"/>
    <lineage>
        <taxon>Eukaryota</taxon>
        <taxon>Sar</taxon>
        <taxon>Stramenopiles</taxon>
        <taxon>Oomycota</taxon>
        <taxon>Peronosporomycetes</taxon>
        <taxon>Pythiales</taxon>
        <taxon>Pythiaceae</taxon>
    </lineage>
</organism>
<feature type="compositionally biased region" description="Low complexity" evidence="4">
    <location>
        <begin position="361"/>
        <end position="373"/>
    </location>
</feature>
<dbReference type="Gene3D" id="3.80.10.10">
    <property type="entry name" value="Ribonuclease Inhibitor"/>
    <property type="match status" value="2"/>
</dbReference>
<dbReference type="Pfam" id="PF14580">
    <property type="entry name" value="LRR_9"/>
    <property type="match status" value="1"/>
</dbReference>
<evidence type="ECO:0000256" key="4">
    <source>
        <dbReference type="SAM" id="MobiDB-lite"/>
    </source>
</evidence>
<reference evidence="5" key="2">
    <citation type="journal article" date="2023" name="Microbiol Resour">
        <title>Decontamination and Annotation of the Draft Genome Sequence of the Oomycete Lagenidium giganteum ARSEF 373.</title>
        <authorList>
            <person name="Morgan W.R."/>
            <person name="Tartar A."/>
        </authorList>
    </citation>
    <scope>NUCLEOTIDE SEQUENCE</scope>
    <source>
        <strain evidence="5">ARSEF 373</strain>
    </source>
</reference>
<dbReference type="InterPro" id="IPR032675">
    <property type="entry name" value="LRR_dom_sf"/>
</dbReference>
<sequence>MPEANATADEVSQWQKNVSNALSPPSRMPLTSDMVISAAGIYDMTSAKELILRDEGIDWIDEQCAQNLVSLEILSLSHNKLTSLDHFQYFTHLIELNLNFNRISSIDNLQCIELEKLFLANNRVSDITPLKAFSKLTTLSLYGNQICDLSACLHVCRSLAKLRSLDLGGNPCSSGDHVQEYKFEVIRLLPRLKELDGDQITQLDKDLTEEYVTQKHSKRRGVVRPFTAPVPTNTTIDRNAQFWGKNAQSAGSAKGSLLQRGPVRLFRDDFLNNHPIMLEYLAQDVHETAQVDTETVVHDAKTKFQDTHDDETIEALEAAAARSGKGFVEKMRSSNPLPRGMDDPQIETEDGGQQRKQAFVSPASTPRRPPTAAGMAGTSSSHLEVDPSDPKMTIRKLLQHIEVLNETLASYRDRQLEARNEALREEISRLQIENNNIPILQDQIKALKIQADMAPTSTNATADQSRIQALEAENAMLKRENEKLRASMLECRSSKASASSSATERTQAVSIEVDESDGDTIGELTTRRLADDAELLEESAVLDMELTELILQNEVSLEMIRHEINSTKKEWEMEFQRAKQLEQEKVRPATSMGIVKSNTSTPSSTKSGEIGSRSRHLHTSAGFIMKDGPKAGLLRDVSRIHATAPTHRQEARMSSSMADILTL</sequence>
<dbReference type="AlphaFoldDB" id="A0AAV2YQ54"/>
<accession>A0AAV2YQ54</accession>
<feature type="region of interest" description="Disordered" evidence="4">
    <location>
        <begin position="324"/>
        <end position="388"/>
    </location>
</feature>
<evidence type="ECO:0000256" key="1">
    <source>
        <dbReference type="ARBA" id="ARBA00022614"/>
    </source>
</evidence>
<evidence type="ECO:0000256" key="3">
    <source>
        <dbReference type="SAM" id="Coils"/>
    </source>
</evidence>
<feature type="region of interest" description="Disordered" evidence="4">
    <location>
        <begin position="644"/>
        <end position="663"/>
    </location>
</feature>
<evidence type="ECO:0000313" key="5">
    <source>
        <dbReference type="EMBL" id="DAZ95284.1"/>
    </source>
</evidence>
<keyword evidence="2" id="KW-0677">Repeat</keyword>